<dbReference type="SMART" id="SM00298">
    <property type="entry name" value="CHROMO"/>
    <property type="match status" value="1"/>
</dbReference>
<dbReference type="Proteomes" id="UP000075714">
    <property type="component" value="Unassembled WGS sequence"/>
</dbReference>
<dbReference type="OrthoDB" id="538476at2759"/>
<organism evidence="4 5">
    <name type="scientific">Gonium pectorale</name>
    <name type="common">Green alga</name>
    <dbReference type="NCBI Taxonomy" id="33097"/>
    <lineage>
        <taxon>Eukaryota</taxon>
        <taxon>Viridiplantae</taxon>
        <taxon>Chlorophyta</taxon>
        <taxon>core chlorophytes</taxon>
        <taxon>Chlorophyceae</taxon>
        <taxon>CS clade</taxon>
        <taxon>Chlamydomonadales</taxon>
        <taxon>Volvocaceae</taxon>
        <taxon>Gonium</taxon>
    </lineage>
</organism>
<dbReference type="InterPro" id="IPR050951">
    <property type="entry name" value="Retrovirus_Pol_polyprotein"/>
</dbReference>
<comment type="caution">
    <text evidence="4">The sequence shown here is derived from an EMBL/GenBank/DDBJ whole genome shotgun (WGS) entry which is preliminary data.</text>
</comment>
<name>A0A150FW91_GONPE</name>
<feature type="domain" description="Chromo" evidence="2">
    <location>
        <begin position="281"/>
        <end position="335"/>
    </location>
</feature>
<dbReference type="PROSITE" id="PS50994">
    <property type="entry name" value="INTEGRASE"/>
    <property type="match status" value="1"/>
</dbReference>
<dbReference type="STRING" id="33097.A0A150FW91"/>
<dbReference type="PANTHER" id="PTHR37984:SF15">
    <property type="entry name" value="INTEGRASE CATALYTIC DOMAIN-CONTAINING PROTEIN"/>
    <property type="match status" value="1"/>
</dbReference>
<accession>A0A150FW91</accession>
<dbReference type="InterPro" id="IPR016197">
    <property type="entry name" value="Chromo-like_dom_sf"/>
</dbReference>
<dbReference type="InterPro" id="IPR056924">
    <property type="entry name" value="SH3_Tf2-1"/>
</dbReference>
<dbReference type="GO" id="GO:0015074">
    <property type="term" value="P:DNA integration"/>
    <property type="evidence" value="ECO:0007669"/>
    <property type="project" value="InterPro"/>
</dbReference>
<dbReference type="CDD" id="cd00024">
    <property type="entry name" value="CD_CSD"/>
    <property type="match status" value="1"/>
</dbReference>
<proteinExistence type="predicted"/>
<evidence type="ECO:0000259" key="3">
    <source>
        <dbReference type="PROSITE" id="PS50994"/>
    </source>
</evidence>
<dbReference type="Pfam" id="PF24626">
    <property type="entry name" value="SH3_Tf2-1"/>
    <property type="match status" value="1"/>
</dbReference>
<dbReference type="EMBL" id="LSYV01000264">
    <property type="protein sequence ID" value="KXZ41838.1"/>
    <property type="molecule type" value="Genomic_DNA"/>
</dbReference>
<dbReference type="InterPro" id="IPR001584">
    <property type="entry name" value="Integrase_cat-core"/>
</dbReference>
<dbReference type="PANTHER" id="PTHR37984">
    <property type="entry name" value="PROTEIN CBG26694"/>
    <property type="match status" value="1"/>
</dbReference>
<reference evidence="5" key="1">
    <citation type="journal article" date="2016" name="Nat. Commun.">
        <title>The Gonium pectorale genome demonstrates co-option of cell cycle regulation during the evolution of multicellularity.</title>
        <authorList>
            <person name="Hanschen E.R."/>
            <person name="Marriage T.N."/>
            <person name="Ferris P.J."/>
            <person name="Hamaji T."/>
            <person name="Toyoda A."/>
            <person name="Fujiyama A."/>
            <person name="Neme R."/>
            <person name="Noguchi H."/>
            <person name="Minakuchi Y."/>
            <person name="Suzuki M."/>
            <person name="Kawai-Toyooka H."/>
            <person name="Smith D.R."/>
            <person name="Sparks H."/>
            <person name="Anderson J."/>
            <person name="Bakaric R."/>
            <person name="Luria V."/>
            <person name="Karger A."/>
            <person name="Kirschner M.W."/>
            <person name="Durand P.M."/>
            <person name="Michod R.E."/>
            <person name="Nozaki H."/>
            <person name="Olson B.J."/>
        </authorList>
    </citation>
    <scope>NUCLEOTIDE SEQUENCE [LARGE SCALE GENOMIC DNA]</scope>
    <source>
        <strain evidence="5">NIES-2863</strain>
    </source>
</reference>
<evidence type="ECO:0000256" key="1">
    <source>
        <dbReference type="SAM" id="MobiDB-lite"/>
    </source>
</evidence>
<dbReference type="InterPro" id="IPR012337">
    <property type="entry name" value="RNaseH-like_sf"/>
</dbReference>
<dbReference type="InterPro" id="IPR023780">
    <property type="entry name" value="Chromo_domain"/>
</dbReference>
<dbReference type="SUPFAM" id="SSF53098">
    <property type="entry name" value="Ribonuclease H-like"/>
    <property type="match status" value="1"/>
</dbReference>
<dbReference type="AlphaFoldDB" id="A0A150FW91"/>
<dbReference type="PROSITE" id="PS50013">
    <property type="entry name" value="CHROMO_2"/>
    <property type="match status" value="1"/>
</dbReference>
<protein>
    <recommendedName>
        <fullName evidence="6">Integrase catalytic domain-containing protein</fullName>
    </recommendedName>
</protein>
<feature type="compositionally biased region" description="Low complexity" evidence="1">
    <location>
        <begin position="339"/>
        <end position="352"/>
    </location>
</feature>
<dbReference type="GO" id="GO:0003676">
    <property type="term" value="F:nucleic acid binding"/>
    <property type="evidence" value="ECO:0007669"/>
    <property type="project" value="InterPro"/>
</dbReference>
<dbReference type="Gene3D" id="3.30.420.10">
    <property type="entry name" value="Ribonuclease H-like superfamily/Ribonuclease H"/>
    <property type="match status" value="1"/>
</dbReference>
<evidence type="ECO:0000313" key="4">
    <source>
        <dbReference type="EMBL" id="KXZ41838.1"/>
    </source>
</evidence>
<evidence type="ECO:0008006" key="6">
    <source>
        <dbReference type="Google" id="ProtNLM"/>
    </source>
</evidence>
<dbReference type="SUPFAM" id="SSF54160">
    <property type="entry name" value="Chromo domain-like"/>
    <property type="match status" value="1"/>
</dbReference>
<dbReference type="InterPro" id="IPR036397">
    <property type="entry name" value="RNaseH_sf"/>
</dbReference>
<feature type="region of interest" description="Disordered" evidence="1">
    <location>
        <begin position="331"/>
        <end position="352"/>
    </location>
</feature>
<gene>
    <name evidence="4" type="ORF">GPECTOR_265g684</name>
</gene>
<sequence>MIRVIPCRSDITAKYLAEVAYDWIFTMFGTPDSIVSDRDSKFTSIFWQTLHALSGTDLDMSTAYHPQTDGQTERANRTLEEMLRHYVDATQDNWCDLLSSMEFAYNSAVQASTGYSPFKLVLGYEPRTPLSLLAERPNWEPANRAVTDFMISRETALALAKVHVRAAQQRQARHADKRKSEIKYKPGDKVLLSTANLKLLTGTSRTKFQARYVGPFPVESVVSRNAIKLKLPSHMRIHPVVNVSQVRPYNSGETKFPRTRDGLRETEDPQVMVNEAGDAYYEVEAILRRQITPITRKVTYLVKFKGCDAHENIFIDEATLKREIPELVAAYEKEHPRGPARGPRQRAQQAKR</sequence>
<feature type="domain" description="Integrase catalytic" evidence="3">
    <location>
        <begin position="1"/>
        <end position="125"/>
    </location>
</feature>
<keyword evidence="5" id="KW-1185">Reference proteome</keyword>
<dbReference type="Pfam" id="PF00385">
    <property type="entry name" value="Chromo"/>
    <property type="match status" value="1"/>
</dbReference>
<evidence type="ECO:0000313" key="5">
    <source>
        <dbReference type="Proteomes" id="UP000075714"/>
    </source>
</evidence>
<evidence type="ECO:0000259" key="2">
    <source>
        <dbReference type="PROSITE" id="PS50013"/>
    </source>
</evidence>
<dbReference type="Gene3D" id="2.40.50.40">
    <property type="match status" value="1"/>
</dbReference>
<dbReference type="InterPro" id="IPR000953">
    <property type="entry name" value="Chromo/chromo_shadow_dom"/>
</dbReference>